<dbReference type="SUPFAM" id="SSF47459">
    <property type="entry name" value="HLH, helix-loop-helix DNA-binding domain"/>
    <property type="match status" value="1"/>
</dbReference>
<keyword evidence="4" id="KW-0539">Nucleus</keyword>
<sequence length="324" mass="37413">PTVVSNYSVYKISRFIEWVGCCCSGSYIDKNIKHEHVEEETQNTSSICRDEDNKHHIRSLACEALSRFPLFMPLYPGYRHDIFSTRVLVPVRDGLVELFSFIMKPVDESMVDLIISHCNTFFEPYPEQTLPFRIISKAEESMLMHKEEDVVMQNAIDDKKVAKENFKSKNLHSERKRRERINQRIYALRAVVPNVTKMNKNGTLSDAVDYINQLLVEKQKLEDELRGINEIESRRIAAEEESAIANPQAEKVASRLNKIVNSEVNLEVHETGERGFLIRIAQEHKQDGFIRLIETVDSCGLEIIDVNFTRLDLRVMTVLNVKVT</sequence>
<dbReference type="InterPro" id="IPR011598">
    <property type="entry name" value="bHLH_dom"/>
</dbReference>
<dbReference type="PANTHER" id="PTHR31945">
    <property type="entry name" value="TRANSCRIPTION FACTOR SCREAM2-RELATED"/>
    <property type="match status" value="1"/>
</dbReference>
<evidence type="ECO:0000256" key="3">
    <source>
        <dbReference type="ARBA" id="ARBA00023163"/>
    </source>
</evidence>
<feature type="non-terminal residue" evidence="7">
    <location>
        <position position="1"/>
    </location>
</feature>
<comment type="caution">
    <text evidence="7">The sequence shown here is derived from an EMBL/GenBank/DDBJ whole genome shotgun (WGS) entry which is preliminary data.</text>
</comment>
<dbReference type="Pfam" id="PF00010">
    <property type="entry name" value="HLH"/>
    <property type="match status" value="1"/>
</dbReference>
<keyword evidence="5" id="KW-0175">Coiled coil</keyword>
<keyword evidence="3" id="KW-0804">Transcription</keyword>
<feature type="coiled-coil region" evidence="5">
    <location>
        <begin position="204"/>
        <end position="241"/>
    </location>
</feature>
<dbReference type="GO" id="GO:0043565">
    <property type="term" value="F:sequence-specific DNA binding"/>
    <property type="evidence" value="ECO:0007669"/>
    <property type="project" value="TreeGrafter"/>
</dbReference>
<dbReference type="PANTHER" id="PTHR31945:SF63">
    <property type="entry name" value="TRANSCRIPTION FACTOR BHLH90"/>
    <property type="match status" value="1"/>
</dbReference>
<comment type="subcellular location">
    <subcellularLocation>
        <location evidence="1">Nucleus</location>
    </subcellularLocation>
</comment>
<dbReference type="GO" id="GO:0005634">
    <property type="term" value="C:nucleus"/>
    <property type="evidence" value="ECO:0007669"/>
    <property type="project" value="UniProtKB-SubCell"/>
</dbReference>
<evidence type="ECO:0000256" key="4">
    <source>
        <dbReference type="ARBA" id="ARBA00023242"/>
    </source>
</evidence>
<keyword evidence="2" id="KW-0805">Transcription regulation</keyword>
<evidence type="ECO:0000313" key="7">
    <source>
        <dbReference type="EMBL" id="KAF2547883.1"/>
    </source>
</evidence>
<evidence type="ECO:0000259" key="6">
    <source>
        <dbReference type="PROSITE" id="PS50888"/>
    </source>
</evidence>
<protein>
    <recommendedName>
        <fullName evidence="6">BHLH domain-containing protein</fullName>
    </recommendedName>
</protein>
<reference evidence="7" key="1">
    <citation type="submission" date="2019-12" db="EMBL/GenBank/DDBJ databases">
        <title>Genome sequencing and annotation of Brassica cretica.</title>
        <authorList>
            <person name="Studholme D.J."/>
            <person name="Sarris P.F."/>
        </authorList>
    </citation>
    <scope>NUCLEOTIDE SEQUENCE</scope>
    <source>
        <strain evidence="7">PFS-102/07</strain>
        <tissue evidence="7">Leaf</tissue>
    </source>
</reference>
<gene>
    <name evidence="7" type="ORF">F2Q70_00019719</name>
</gene>
<dbReference type="Gene3D" id="4.10.280.10">
    <property type="entry name" value="Helix-loop-helix DNA-binding domain"/>
    <property type="match status" value="1"/>
</dbReference>
<organism evidence="7">
    <name type="scientific">Brassica cretica</name>
    <name type="common">Mustard</name>
    <dbReference type="NCBI Taxonomy" id="69181"/>
    <lineage>
        <taxon>Eukaryota</taxon>
        <taxon>Viridiplantae</taxon>
        <taxon>Streptophyta</taxon>
        <taxon>Embryophyta</taxon>
        <taxon>Tracheophyta</taxon>
        <taxon>Spermatophyta</taxon>
        <taxon>Magnoliopsida</taxon>
        <taxon>eudicotyledons</taxon>
        <taxon>Gunneridae</taxon>
        <taxon>Pentapetalae</taxon>
        <taxon>rosids</taxon>
        <taxon>malvids</taxon>
        <taxon>Brassicales</taxon>
        <taxon>Brassicaceae</taxon>
        <taxon>Brassiceae</taxon>
        <taxon>Brassica</taxon>
    </lineage>
</organism>
<dbReference type="EMBL" id="QGKY02001925">
    <property type="protein sequence ID" value="KAF2547883.1"/>
    <property type="molecule type" value="Genomic_DNA"/>
</dbReference>
<evidence type="ECO:0000256" key="5">
    <source>
        <dbReference type="SAM" id="Coils"/>
    </source>
</evidence>
<dbReference type="InterPro" id="IPR036638">
    <property type="entry name" value="HLH_DNA-bd_sf"/>
</dbReference>
<accession>A0A8S9GPX5</accession>
<name>A0A8S9GPX5_BRACR</name>
<feature type="domain" description="BHLH" evidence="6">
    <location>
        <begin position="165"/>
        <end position="214"/>
    </location>
</feature>
<dbReference type="PROSITE" id="PS50888">
    <property type="entry name" value="BHLH"/>
    <property type="match status" value="1"/>
</dbReference>
<dbReference type="GO" id="GO:0046983">
    <property type="term" value="F:protein dimerization activity"/>
    <property type="evidence" value="ECO:0007669"/>
    <property type="project" value="InterPro"/>
</dbReference>
<dbReference type="AlphaFoldDB" id="A0A8S9GPX5"/>
<proteinExistence type="predicted"/>
<evidence type="ECO:0000256" key="2">
    <source>
        <dbReference type="ARBA" id="ARBA00023015"/>
    </source>
</evidence>
<dbReference type="GO" id="GO:0003700">
    <property type="term" value="F:DNA-binding transcription factor activity"/>
    <property type="evidence" value="ECO:0007669"/>
    <property type="project" value="TreeGrafter"/>
</dbReference>
<dbReference type="InterPro" id="IPR051358">
    <property type="entry name" value="TF_AMS/ICE1/BHLH6-like"/>
</dbReference>
<evidence type="ECO:0000256" key="1">
    <source>
        <dbReference type="ARBA" id="ARBA00004123"/>
    </source>
</evidence>
<dbReference type="SMART" id="SM00353">
    <property type="entry name" value="HLH"/>
    <property type="match status" value="1"/>
</dbReference>